<protein>
    <submittedName>
        <fullName evidence="1">Uncharacterized protein</fullName>
    </submittedName>
</protein>
<organism evidence="1 2">
    <name type="scientific">Araneus ventricosus</name>
    <name type="common">Orbweaver spider</name>
    <name type="synonym">Epeira ventricosa</name>
    <dbReference type="NCBI Taxonomy" id="182803"/>
    <lineage>
        <taxon>Eukaryota</taxon>
        <taxon>Metazoa</taxon>
        <taxon>Ecdysozoa</taxon>
        <taxon>Arthropoda</taxon>
        <taxon>Chelicerata</taxon>
        <taxon>Arachnida</taxon>
        <taxon>Araneae</taxon>
        <taxon>Araneomorphae</taxon>
        <taxon>Entelegynae</taxon>
        <taxon>Araneoidea</taxon>
        <taxon>Araneidae</taxon>
        <taxon>Araneus</taxon>
    </lineage>
</organism>
<name>A0A4Y2B1E0_ARAVE</name>
<gene>
    <name evidence="1" type="ORF">AVEN_221320_1</name>
</gene>
<accession>A0A4Y2B1E0</accession>
<sequence>MQPDSPSPGFATAVEYACGAILWQRELSLMVMASFLLVLLKSKHDFGAFRKHQEGTASYHPFPLARRCCESRDYSDVFQYADCDDNVGSILKALL</sequence>
<reference evidence="1 2" key="1">
    <citation type="journal article" date="2019" name="Sci. Rep.">
        <title>Orb-weaving spider Araneus ventricosus genome elucidates the spidroin gene catalogue.</title>
        <authorList>
            <person name="Kono N."/>
            <person name="Nakamura H."/>
            <person name="Ohtoshi R."/>
            <person name="Moran D.A.P."/>
            <person name="Shinohara A."/>
            <person name="Yoshida Y."/>
            <person name="Fujiwara M."/>
            <person name="Mori M."/>
            <person name="Tomita M."/>
            <person name="Arakawa K."/>
        </authorList>
    </citation>
    <scope>NUCLEOTIDE SEQUENCE [LARGE SCALE GENOMIC DNA]</scope>
</reference>
<dbReference type="Proteomes" id="UP000499080">
    <property type="component" value="Unassembled WGS sequence"/>
</dbReference>
<keyword evidence="2" id="KW-1185">Reference proteome</keyword>
<proteinExistence type="predicted"/>
<dbReference type="AlphaFoldDB" id="A0A4Y2B1E0"/>
<evidence type="ECO:0000313" key="2">
    <source>
        <dbReference type="Proteomes" id="UP000499080"/>
    </source>
</evidence>
<dbReference type="EMBL" id="BGPR01000041">
    <property type="protein sequence ID" value="GBL85096.1"/>
    <property type="molecule type" value="Genomic_DNA"/>
</dbReference>
<comment type="caution">
    <text evidence="1">The sequence shown here is derived from an EMBL/GenBank/DDBJ whole genome shotgun (WGS) entry which is preliminary data.</text>
</comment>
<evidence type="ECO:0000313" key="1">
    <source>
        <dbReference type="EMBL" id="GBL85096.1"/>
    </source>
</evidence>